<evidence type="ECO:0000259" key="1">
    <source>
        <dbReference type="Pfam" id="PF13474"/>
    </source>
</evidence>
<dbReference type="OrthoDB" id="9152983at2"/>
<dbReference type="AlphaFoldDB" id="A0A087M6J8"/>
<evidence type="ECO:0000313" key="3">
    <source>
        <dbReference type="Proteomes" id="UP000028981"/>
    </source>
</evidence>
<dbReference type="Pfam" id="PF13474">
    <property type="entry name" value="SnoaL_3"/>
    <property type="match status" value="1"/>
</dbReference>
<organism evidence="2 3">
    <name type="scientific">Devosia riboflavina</name>
    <dbReference type="NCBI Taxonomy" id="46914"/>
    <lineage>
        <taxon>Bacteria</taxon>
        <taxon>Pseudomonadati</taxon>
        <taxon>Pseudomonadota</taxon>
        <taxon>Alphaproteobacteria</taxon>
        <taxon>Hyphomicrobiales</taxon>
        <taxon>Devosiaceae</taxon>
        <taxon>Devosia</taxon>
    </lineage>
</organism>
<name>A0A087M6J8_9HYPH</name>
<reference evidence="2 3" key="1">
    <citation type="submission" date="2014-08" db="EMBL/GenBank/DDBJ databases">
        <authorList>
            <person name="Hassan Y.I."/>
            <person name="Lepp D."/>
            <person name="Zhou T."/>
        </authorList>
    </citation>
    <scope>NUCLEOTIDE SEQUENCE [LARGE SCALE GENOMIC DNA]</scope>
    <source>
        <strain evidence="2 3">IFO13584</strain>
    </source>
</reference>
<dbReference type="InterPro" id="IPR032710">
    <property type="entry name" value="NTF2-like_dom_sf"/>
</dbReference>
<accession>A0A087M6J8</accession>
<keyword evidence="3" id="KW-1185">Reference proteome</keyword>
<proteinExistence type="predicted"/>
<dbReference type="STRING" id="46914.JP75_02820"/>
<dbReference type="Gene3D" id="3.10.450.50">
    <property type="match status" value="1"/>
</dbReference>
<evidence type="ECO:0000313" key="2">
    <source>
        <dbReference type="EMBL" id="KFL32501.1"/>
    </source>
</evidence>
<protein>
    <submittedName>
        <fullName evidence="2">Cag pathogenicity island protein Cag4</fullName>
    </submittedName>
</protein>
<dbReference type="EMBL" id="JQGC01000002">
    <property type="protein sequence ID" value="KFL32501.1"/>
    <property type="molecule type" value="Genomic_DNA"/>
</dbReference>
<comment type="caution">
    <text evidence="2">The sequence shown here is derived from an EMBL/GenBank/DDBJ whole genome shotgun (WGS) entry which is preliminary data.</text>
</comment>
<dbReference type="Proteomes" id="UP000028981">
    <property type="component" value="Unassembled WGS sequence"/>
</dbReference>
<sequence length="116" mass="13379">MAAYAELINRHDFALLIPLIDPKASFWFSSGTYEGHEATRDAFERTWQRLANETYWLEDLRWIARSAEAASCIYRFHWRATIEGQVVEGKGRGTTVLARGESGWHIVHEHLSAFPE</sequence>
<feature type="domain" description="SnoaL-like" evidence="1">
    <location>
        <begin position="1"/>
        <end position="113"/>
    </location>
</feature>
<dbReference type="InterPro" id="IPR037401">
    <property type="entry name" value="SnoaL-like"/>
</dbReference>
<gene>
    <name evidence="2" type="ORF">JP75_02820</name>
</gene>
<dbReference type="SUPFAM" id="SSF54427">
    <property type="entry name" value="NTF2-like"/>
    <property type="match status" value="1"/>
</dbReference>